<evidence type="ECO:0000313" key="1">
    <source>
        <dbReference type="EMBL" id="CAB4153953.1"/>
    </source>
</evidence>
<gene>
    <name evidence="1" type="ORF">UFOVP634_40</name>
</gene>
<dbReference type="EMBL" id="LR796598">
    <property type="protein sequence ID" value="CAB4153953.1"/>
    <property type="molecule type" value="Genomic_DNA"/>
</dbReference>
<proteinExistence type="predicted"/>
<sequence>MIARLLIYGDDEEDTDYVDFHFVAMDIQAGYRSMDGFHYCVVIGGSIYELVYSIGLQMECERVIKFKDGYNNML</sequence>
<name>A0A6J5NA63_9CAUD</name>
<accession>A0A6J5NA63</accession>
<organism evidence="1">
    <name type="scientific">uncultured Caudovirales phage</name>
    <dbReference type="NCBI Taxonomy" id="2100421"/>
    <lineage>
        <taxon>Viruses</taxon>
        <taxon>Duplodnaviria</taxon>
        <taxon>Heunggongvirae</taxon>
        <taxon>Uroviricota</taxon>
        <taxon>Caudoviricetes</taxon>
        <taxon>Peduoviridae</taxon>
        <taxon>Maltschvirus</taxon>
        <taxon>Maltschvirus maltsch</taxon>
    </lineage>
</organism>
<protein>
    <submittedName>
        <fullName evidence="1">Uncharacterized protein</fullName>
    </submittedName>
</protein>
<reference evidence="1" key="1">
    <citation type="submission" date="2020-04" db="EMBL/GenBank/DDBJ databases">
        <authorList>
            <person name="Chiriac C."/>
            <person name="Salcher M."/>
            <person name="Ghai R."/>
            <person name="Kavagutti S V."/>
        </authorList>
    </citation>
    <scope>NUCLEOTIDE SEQUENCE</scope>
</reference>